<sequence length="251" mass="29548">MFEANLPSEILSQKDVKSIVRSINYSKEQYELWKNERNLGFENGKYLDRWNFIFANIRDSFIYKPFKTYPVSRGALWKFIVLYNTETNILYLILKEDTFKEIRSHKDNPYHYVRVLNSKNSHLQSEIKQQLNLFSGFETISNEYIDEDLERMIGEIKNDVKGCVNVLFKENNDGVYKISGNLANYDLDIFKTYDLSKYITAGIDDIIDTKNDIVSSSTKIPLNIRRDKMKSKNNEIVEDKSKKEGEQQNKN</sequence>
<dbReference type="InterPro" id="IPR046028">
    <property type="entry name" value="DUF5986"/>
</dbReference>
<accession>A0A645B909</accession>
<evidence type="ECO:0000256" key="1">
    <source>
        <dbReference type="SAM" id="MobiDB-lite"/>
    </source>
</evidence>
<evidence type="ECO:0000313" key="2">
    <source>
        <dbReference type="EMBL" id="MPM61915.1"/>
    </source>
</evidence>
<name>A0A645B909_9ZZZZ</name>
<organism evidence="2">
    <name type="scientific">bioreactor metagenome</name>
    <dbReference type="NCBI Taxonomy" id="1076179"/>
    <lineage>
        <taxon>unclassified sequences</taxon>
        <taxon>metagenomes</taxon>
        <taxon>ecological metagenomes</taxon>
    </lineage>
</organism>
<dbReference type="AlphaFoldDB" id="A0A645B909"/>
<dbReference type="EMBL" id="VSSQ01018591">
    <property type="protein sequence ID" value="MPM61915.1"/>
    <property type="molecule type" value="Genomic_DNA"/>
</dbReference>
<comment type="caution">
    <text evidence="2">The sequence shown here is derived from an EMBL/GenBank/DDBJ whole genome shotgun (WGS) entry which is preliminary data.</text>
</comment>
<proteinExistence type="predicted"/>
<feature type="region of interest" description="Disordered" evidence="1">
    <location>
        <begin position="231"/>
        <end position="251"/>
    </location>
</feature>
<dbReference type="Pfam" id="PF19448">
    <property type="entry name" value="DUF5986"/>
    <property type="match status" value="1"/>
</dbReference>
<gene>
    <name evidence="2" type="ORF">SDC9_108779</name>
</gene>
<protein>
    <submittedName>
        <fullName evidence="2">Uncharacterized protein</fullName>
    </submittedName>
</protein>
<reference evidence="2" key="1">
    <citation type="submission" date="2019-08" db="EMBL/GenBank/DDBJ databases">
        <authorList>
            <person name="Kucharzyk K."/>
            <person name="Murdoch R.W."/>
            <person name="Higgins S."/>
            <person name="Loffler F."/>
        </authorList>
    </citation>
    <scope>NUCLEOTIDE SEQUENCE</scope>
</reference>